<evidence type="ECO:0000313" key="8">
    <source>
        <dbReference type="Proteomes" id="UP000051936"/>
    </source>
</evidence>
<gene>
    <name evidence="7" type="ORF">AOQ71_00450</name>
</gene>
<evidence type="ECO:0000256" key="3">
    <source>
        <dbReference type="ARBA" id="ARBA00022801"/>
    </source>
</evidence>
<feature type="domain" description="PLD phosphodiesterase" evidence="6">
    <location>
        <begin position="124"/>
        <end position="151"/>
    </location>
</feature>
<dbReference type="Pfam" id="PF09335">
    <property type="entry name" value="VTT_dom"/>
    <property type="match status" value="1"/>
</dbReference>
<keyword evidence="3" id="KW-0378">Hydrolase</keyword>
<feature type="transmembrane region" description="Helical" evidence="5">
    <location>
        <begin position="666"/>
        <end position="690"/>
    </location>
</feature>
<keyword evidence="5" id="KW-0812">Transmembrane</keyword>
<dbReference type="PROSITE" id="PS50035">
    <property type="entry name" value="PLD"/>
    <property type="match status" value="2"/>
</dbReference>
<protein>
    <submittedName>
        <fullName evidence="7">Phospholipase</fullName>
    </submittedName>
</protein>
<dbReference type="Gene3D" id="3.30.870.10">
    <property type="entry name" value="Endonuclease Chain A"/>
    <property type="match status" value="2"/>
</dbReference>
<comment type="catalytic activity">
    <reaction evidence="1">
        <text>a 1,2-diacyl-sn-glycero-3-phosphocholine + H2O = a 1,2-diacyl-sn-glycero-3-phosphate + choline + H(+)</text>
        <dbReference type="Rhea" id="RHEA:14445"/>
        <dbReference type="ChEBI" id="CHEBI:15354"/>
        <dbReference type="ChEBI" id="CHEBI:15377"/>
        <dbReference type="ChEBI" id="CHEBI:15378"/>
        <dbReference type="ChEBI" id="CHEBI:57643"/>
        <dbReference type="ChEBI" id="CHEBI:58608"/>
        <dbReference type="EC" id="3.1.4.4"/>
    </reaction>
</comment>
<proteinExistence type="predicted"/>
<feature type="transmembrane region" description="Helical" evidence="5">
    <location>
        <begin position="551"/>
        <end position="574"/>
    </location>
</feature>
<dbReference type="GO" id="GO:0004630">
    <property type="term" value="F:phospholipase D activity"/>
    <property type="evidence" value="ECO:0007669"/>
    <property type="project" value="UniProtKB-EC"/>
</dbReference>
<evidence type="ECO:0000313" key="7">
    <source>
        <dbReference type="EMBL" id="KRQ17784.1"/>
    </source>
</evidence>
<feature type="domain" description="PLD phosphodiesterase" evidence="6">
    <location>
        <begin position="342"/>
        <end position="369"/>
    </location>
</feature>
<feature type="transmembrane region" description="Helical" evidence="5">
    <location>
        <begin position="521"/>
        <end position="545"/>
    </location>
</feature>
<keyword evidence="2" id="KW-0677">Repeat</keyword>
<evidence type="ECO:0000256" key="2">
    <source>
        <dbReference type="ARBA" id="ARBA00022737"/>
    </source>
</evidence>
<feature type="transmembrane region" description="Helical" evidence="5">
    <location>
        <begin position="631"/>
        <end position="654"/>
    </location>
</feature>
<sequence length="694" mass="75272">MPGETVWRRCRADRVAVLNDGAEYFAALRAALLLADREVYIIGWDIHSETLLVGPTGCVDDGLPPMLGPFLRALSEKKPELVVNILDWDFAALYAAEREWNSAEQFNSGIGGRIRFCLDDSLPLGSAQHQKIVVIDDLVAFVGGLDLTVRRWDTSQHAASNPLRVDHEGRPYPPFHDIQCMVDSDAAAALGEVARARWGAAGCAVSHAQRRSGNRWPDFVTIDGRDLMVGIARTAPQTADQPGITEVSRLFEASIATANRLIYIENQFTSANEIALALARRMTSVPSLRVLIVAPRGHSSWFESQAMQGGRRSFMSPFVAAGVTERLRILYPTSAQPQSDAAAIMVHSKVMTVDDDFLRVGSANLNNRSLGADSECDLAFEATCDEHEAFIRSVRHRLIGHFLGLEAREIASNEQDLLGFIDRHRSSGAGKKLVPIEDQNISVRAMTEFVQPIADPRRPLDLRRTARRIWTARTMIGVAGIALSLVGLMFAWQYTPLNALTEVGYVTDVISQNTQSKFAPLFAIAAFVLGGLVVFPVLVLIAATAAALGPWLGFASSLTGVLLSASLLFMIGRFMGHKRLQSLMGMRALRIQDRIVGKGVVAVALVRMVPIAPFSLVNLLAGASQLTLRDFLIGTLLGMAPGIATMAALGAQIADFARNASWSSAVLLGATIAAWIGVCLGAQFVVTWLAGRNR</sequence>
<dbReference type="InterPro" id="IPR001736">
    <property type="entry name" value="PLipase_D/transphosphatidylase"/>
</dbReference>
<dbReference type="SUPFAM" id="SSF56024">
    <property type="entry name" value="Phospholipase D/nuclease"/>
    <property type="match status" value="2"/>
</dbReference>
<feature type="transmembrane region" description="Helical" evidence="5">
    <location>
        <begin position="470"/>
        <end position="492"/>
    </location>
</feature>
<dbReference type="CDD" id="cd09140">
    <property type="entry name" value="PLDc_vPLD1_2_like_bac_1"/>
    <property type="match status" value="1"/>
</dbReference>
<dbReference type="Proteomes" id="UP000051936">
    <property type="component" value="Unassembled WGS sequence"/>
</dbReference>
<feature type="transmembrane region" description="Helical" evidence="5">
    <location>
        <begin position="595"/>
        <end position="619"/>
    </location>
</feature>
<keyword evidence="8" id="KW-1185">Reference proteome</keyword>
<reference evidence="7 8" key="1">
    <citation type="submission" date="2015-09" db="EMBL/GenBank/DDBJ databases">
        <title>Draft Genome Sequence of Bradyrhizobium manausense Strain BR 3351T, a Novel Symbiotic Nitrogen-Fixing Alphaproteobacterium Isolated from Brazilian Amazon Rain Forest.</title>
        <authorList>
            <person name="De Araujo J.L."/>
            <person name="Zilli J.E."/>
        </authorList>
    </citation>
    <scope>NUCLEOTIDE SEQUENCE [LARGE SCALE GENOMIC DNA]</scope>
    <source>
        <strain evidence="7 8">BR3351</strain>
    </source>
</reference>
<dbReference type="InterPro" id="IPR032816">
    <property type="entry name" value="VTT_dom"/>
</dbReference>
<dbReference type="GO" id="GO:0009395">
    <property type="term" value="P:phospholipid catabolic process"/>
    <property type="evidence" value="ECO:0007669"/>
    <property type="project" value="TreeGrafter"/>
</dbReference>
<dbReference type="STRING" id="989370.AOQ71_00450"/>
<dbReference type="PANTHER" id="PTHR18896">
    <property type="entry name" value="PHOSPHOLIPASE D"/>
    <property type="match status" value="1"/>
</dbReference>
<dbReference type="PANTHER" id="PTHR18896:SF76">
    <property type="entry name" value="PHOSPHOLIPASE"/>
    <property type="match status" value="1"/>
</dbReference>
<evidence type="ECO:0000259" key="6">
    <source>
        <dbReference type="PROSITE" id="PS50035"/>
    </source>
</evidence>
<keyword evidence="4" id="KW-0443">Lipid metabolism</keyword>
<name>A0A0R3E6P0_9BRAD</name>
<evidence type="ECO:0000256" key="4">
    <source>
        <dbReference type="ARBA" id="ARBA00023098"/>
    </source>
</evidence>
<evidence type="ECO:0000256" key="5">
    <source>
        <dbReference type="SAM" id="Phobius"/>
    </source>
</evidence>
<keyword evidence="5" id="KW-0472">Membrane</keyword>
<comment type="caution">
    <text evidence="7">The sequence shown here is derived from an EMBL/GenBank/DDBJ whole genome shotgun (WGS) entry which is preliminary data.</text>
</comment>
<dbReference type="CDD" id="cd09143">
    <property type="entry name" value="PLDc_vPLD1_2_like_bac_2"/>
    <property type="match status" value="1"/>
</dbReference>
<organism evidence="7 8">
    <name type="scientific">Bradyrhizobium manausense</name>
    <dbReference type="NCBI Taxonomy" id="989370"/>
    <lineage>
        <taxon>Bacteria</taxon>
        <taxon>Pseudomonadati</taxon>
        <taxon>Pseudomonadota</taxon>
        <taxon>Alphaproteobacteria</taxon>
        <taxon>Hyphomicrobiales</taxon>
        <taxon>Nitrobacteraceae</taxon>
        <taxon>Bradyrhizobium</taxon>
    </lineage>
</organism>
<dbReference type="InterPro" id="IPR015679">
    <property type="entry name" value="PLipase_D_fam"/>
</dbReference>
<dbReference type="SMART" id="SM00155">
    <property type="entry name" value="PLDc"/>
    <property type="match status" value="2"/>
</dbReference>
<accession>A0A0R3E6P0</accession>
<dbReference type="AlphaFoldDB" id="A0A0R3E6P0"/>
<keyword evidence="5" id="KW-1133">Transmembrane helix</keyword>
<dbReference type="EMBL" id="LJYG01000002">
    <property type="protein sequence ID" value="KRQ17784.1"/>
    <property type="molecule type" value="Genomic_DNA"/>
</dbReference>
<dbReference type="Pfam" id="PF00614">
    <property type="entry name" value="PLDc"/>
    <property type="match status" value="1"/>
</dbReference>
<evidence type="ECO:0000256" key="1">
    <source>
        <dbReference type="ARBA" id="ARBA00000798"/>
    </source>
</evidence>